<feature type="domain" description="Polymerase/histidinol phosphatase N-terminal" evidence="10">
    <location>
        <begin position="6"/>
        <end position="73"/>
    </location>
</feature>
<dbReference type="InterPro" id="IPR011708">
    <property type="entry name" value="DNA_pol3_alpha_NTPase_dom"/>
</dbReference>
<evidence type="ECO:0000256" key="5">
    <source>
        <dbReference type="ARBA" id="ARBA00022679"/>
    </source>
</evidence>
<keyword evidence="6 11" id="KW-0548">Nucleotidyltransferase</keyword>
<dbReference type="InterPro" id="IPR040982">
    <property type="entry name" value="DNA_pol3_finger"/>
</dbReference>
<evidence type="ECO:0000259" key="10">
    <source>
        <dbReference type="SMART" id="SM00481"/>
    </source>
</evidence>
<dbReference type="OrthoDB" id="9803237at2"/>
<keyword evidence="12" id="KW-1185">Reference proteome</keyword>
<dbReference type="Pfam" id="PF17657">
    <property type="entry name" value="DNA_pol3_finger"/>
    <property type="match status" value="1"/>
</dbReference>
<evidence type="ECO:0000313" key="12">
    <source>
        <dbReference type="Proteomes" id="UP000310458"/>
    </source>
</evidence>
<dbReference type="CDD" id="cd12113">
    <property type="entry name" value="PHP_PolIIIA_DnaE3"/>
    <property type="match status" value="1"/>
</dbReference>
<dbReference type="InterPro" id="IPR012340">
    <property type="entry name" value="NA-bd_OB-fold"/>
</dbReference>
<dbReference type="GO" id="GO:0008408">
    <property type="term" value="F:3'-5' exonuclease activity"/>
    <property type="evidence" value="ECO:0007669"/>
    <property type="project" value="InterPro"/>
</dbReference>
<keyword evidence="7" id="KW-0235">DNA replication</keyword>
<comment type="similarity">
    <text evidence="2">Belongs to the DNA polymerase type-C family. DnaE subfamily.</text>
</comment>
<dbReference type="Gene3D" id="1.10.10.1600">
    <property type="entry name" value="Bacterial DNA polymerase III alpha subunit, thumb domain"/>
    <property type="match status" value="1"/>
</dbReference>
<dbReference type="InterPro" id="IPR029460">
    <property type="entry name" value="DNAPol_HHH"/>
</dbReference>
<dbReference type="Pfam" id="PF01336">
    <property type="entry name" value="tRNA_anti-codon"/>
    <property type="match status" value="1"/>
</dbReference>
<dbReference type="NCBIfam" id="TIGR00594">
    <property type="entry name" value="polc"/>
    <property type="match status" value="1"/>
</dbReference>
<evidence type="ECO:0000256" key="6">
    <source>
        <dbReference type="ARBA" id="ARBA00022695"/>
    </source>
</evidence>
<reference evidence="11 12" key="1">
    <citation type="submission" date="2019-05" db="EMBL/GenBank/DDBJ databases">
        <title>Nesterenkonia sp. GY074 isolated from the Southern Atlantic Ocean.</title>
        <authorList>
            <person name="Zhang G."/>
        </authorList>
    </citation>
    <scope>NUCLEOTIDE SEQUENCE [LARGE SCALE GENOMIC DNA]</scope>
    <source>
        <strain evidence="11 12">GY074</strain>
    </source>
</reference>
<dbReference type="InterPro" id="IPR004013">
    <property type="entry name" value="PHP_dom"/>
</dbReference>
<accession>A0A5R9BCK1</accession>
<dbReference type="InterPro" id="IPR016195">
    <property type="entry name" value="Pol/histidinol_Pase-like"/>
</dbReference>
<dbReference type="GO" id="GO:0005737">
    <property type="term" value="C:cytoplasm"/>
    <property type="evidence" value="ECO:0007669"/>
    <property type="project" value="UniProtKB-SubCell"/>
</dbReference>
<organism evidence="11 12">
    <name type="scientific">Nesterenkonia salmonea</name>
    <dbReference type="NCBI Taxonomy" id="1804987"/>
    <lineage>
        <taxon>Bacteria</taxon>
        <taxon>Bacillati</taxon>
        <taxon>Actinomycetota</taxon>
        <taxon>Actinomycetes</taxon>
        <taxon>Micrococcales</taxon>
        <taxon>Micrococcaceae</taxon>
        <taxon>Nesterenkonia</taxon>
    </lineage>
</organism>
<evidence type="ECO:0000256" key="4">
    <source>
        <dbReference type="ARBA" id="ARBA00019114"/>
    </source>
</evidence>
<evidence type="ECO:0000256" key="9">
    <source>
        <dbReference type="ARBA" id="ARBA00049244"/>
    </source>
</evidence>
<keyword evidence="5 11" id="KW-0808">Transferase</keyword>
<dbReference type="Pfam" id="PF02811">
    <property type="entry name" value="PHP"/>
    <property type="match status" value="1"/>
</dbReference>
<gene>
    <name evidence="11" type="primary">dnaE</name>
    <name evidence="11" type="ORF">FEF26_05145</name>
</gene>
<protein>
    <recommendedName>
        <fullName evidence="4">DNA polymerase III subunit alpha</fullName>
        <ecNumber evidence="3">2.7.7.7</ecNumber>
    </recommendedName>
</protein>
<dbReference type="InterPro" id="IPR003141">
    <property type="entry name" value="Pol/His_phosphatase_N"/>
</dbReference>
<evidence type="ECO:0000256" key="1">
    <source>
        <dbReference type="ARBA" id="ARBA00004496"/>
    </source>
</evidence>
<name>A0A5R9BCK1_9MICC</name>
<dbReference type="GO" id="GO:0003676">
    <property type="term" value="F:nucleic acid binding"/>
    <property type="evidence" value="ECO:0007669"/>
    <property type="project" value="InterPro"/>
</dbReference>
<dbReference type="EMBL" id="VAVZ01000010">
    <property type="protein sequence ID" value="TLP98366.1"/>
    <property type="molecule type" value="Genomic_DNA"/>
</dbReference>
<dbReference type="Proteomes" id="UP000310458">
    <property type="component" value="Unassembled WGS sequence"/>
</dbReference>
<evidence type="ECO:0000256" key="7">
    <source>
        <dbReference type="ARBA" id="ARBA00022705"/>
    </source>
</evidence>
<evidence type="ECO:0000256" key="8">
    <source>
        <dbReference type="ARBA" id="ARBA00022932"/>
    </source>
</evidence>
<dbReference type="PANTHER" id="PTHR32294">
    <property type="entry name" value="DNA POLYMERASE III SUBUNIT ALPHA"/>
    <property type="match status" value="1"/>
</dbReference>
<dbReference type="Gene3D" id="1.10.150.870">
    <property type="match status" value="1"/>
</dbReference>
<evidence type="ECO:0000256" key="2">
    <source>
        <dbReference type="ARBA" id="ARBA00009496"/>
    </source>
</evidence>
<dbReference type="InterPro" id="IPR004365">
    <property type="entry name" value="NA-bd_OB_tRNA"/>
</dbReference>
<dbReference type="CDD" id="cd04485">
    <property type="entry name" value="DnaE_OBF"/>
    <property type="match status" value="1"/>
</dbReference>
<dbReference type="Pfam" id="PF14579">
    <property type="entry name" value="HHH_6"/>
    <property type="match status" value="1"/>
</dbReference>
<dbReference type="InterPro" id="IPR041931">
    <property type="entry name" value="DNA_pol3_alpha_thumb_dom"/>
</dbReference>
<dbReference type="PANTHER" id="PTHR32294:SF0">
    <property type="entry name" value="DNA POLYMERASE III SUBUNIT ALPHA"/>
    <property type="match status" value="1"/>
</dbReference>
<dbReference type="Gene3D" id="3.20.20.140">
    <property type="entry name" value="Metal-dependent hydrolases"/>
    <property type="match status" value="1"/>
</dbReference>
<dbReference type="Pfam" id="PF07733">
    <property type="entry name" value="DNA_pol3_alpha"/>
    <property type="match status" value="1"/>
</dbReference>
<dbReference type="SUPFAM" id="SSF89550">
    <property type="entry name" value="PHP domain-like"/>
    <property type="match status" value="1"/>
</dbReference>
<comment type="subcellular location">
    <subcellularLocation>
        <location evidence="1">Cytoplasm</location>
    </subcellularLocation>
</comment>
<proteinExistence type="inferred from homology"/>
<dbReference type="InterPro" id="IPR004805">
    <property type="entry name" value="DnaE2/DnaE/PolC"/>
</dbReference>
<evidence type="ECO:0000313" key="11">
    <source>
        <dbReference type="EMBL" id="TLP98366.1"/>
    </source>
</evidence>
<sequence>MVENFVHLHNHTEYSMLDGAAKIDDMFARTEELGMPAVAMTDHGFLFGAYEFWKTAQNYDVKPIIGLEAYLTPGTHRSERKRVRWGEGSVGEKDVSGGGAYTHMTMWAQNTEGMHNLFRLGSRASVEGTFYKPRADRELLSDFGRGIIATTGCPSGEIQTRLHLGQYEEAKRAAGEFEEIFGKGNFYCELMDHGLPIERRVRQDLLQLSKDLNLPLVATNDLHYTHQHDHKAHGALLCLQTGATLDDPNRFKFDAEEFYLKSPAEMRHLFREVPEACDNTLEIAERCEVTFDENASYMPRFPVPEGETEESWFIKEVEKGLHYRFPDGISEETREQARYEIGVITQMGFPGYFLVVADFINWAKENGIRVGPGRGSGPGSMVAYAMRITDLDPLQHGLIFERFLNPDRVSMPDFDVDFDDRRRSEVIDYVVKKYGDERVAMIVTYGSIKSKQALKDAARVMGEPFQTGETLTKAMPPDQQGKPIPLADIHDKDSKRYAEAGEFREMVDSDPRLKEIFEVAVGLEGLKRQPGVHAAGVIMSSDPLIDIIPLMRREQDGAIITQFDYPICESLGLIKMDFLGLRNLTIISDALENIQLNKGVEIDLETLDLNDRPSYQLLSRGDTLGVFQLDGSGLRSLLRQMRPDNFEDISATIALYRPGPMGANSHTNYALRKNGQQKVTPIHAELEEPLAEILNTTYGLIIYQEQVMAIAQKVAGYSLGQADILRRAMGKKKKSELDKQKVGFFEGMAANGYSEQASQTLWDILLPFSDYAFNKAHSAAYGLIAYWTAYLKANYPAEYMAALLTSVGENRDKLAIYLSECRHMGITVTAPSINESALTFTPVGDDTIRFGMGAVRNVGANVVAGIVDARQEKGKYTSFVDFFTKVPAQVCNKRTMDSLIKAGGFDELGHTRRSLVTIHELAVDQAIRQKKDSEQYETDIFGAFAEADDEPGGGFEAVKVPELPEYEKKDKLNFEREMLGLYVSDHPLSGMERTLASHADRSVPSVVSEDGPPDGATVTICGMITSLARKIAKSGNPYARAEIEDLTGSVEVMFFGKTYQAVSMVLAEDLIVAVKGQVDRREDGGVVLKAMDVTVPEVTEDGVSGPVVVSMPVQKATERIITELGSTLQAHRGTSDVHIRLLTGEKVEVMKLGVAYQVSPSPSLYGDLKVLLGPSCLES</sequence>
<comment type="catalytic activity">
    <reaction evidence="9">
        <text>DNA(n) + a 2'-deoxyribonucleoside 5'-triphosphate = DNA(n+1) + diphosphate</text>
        <dbReference type="Rhea" id="RHEA:22508"/>
        <dbReference type="Rhea" id="RHEA-COMP:17339"/>
        <dbReference type="Rhea" id="RHEA-COMP:17340"/>
        <dbReference type="ChEBI" id="CHEBI:33019"/>
        <dbReference type="ChEBI" id="CHEBI:61560"/>
        <dbReference type="ChEBI" id="CHEBI:173112"/>
        <dbReference type="EC" id="2.7.7.7"/>
    </reaction>
</comment>
<dbReference type="SMART" id="SM00481">
    <property type="entry name" value="POLIIIAc"/>
    <property type="match status" value="1"/>
</dbReference>
<comment type="caution">
    <text evidence="11">The sequence shown here is derived from an EMBL/GenBank/DDBJ whole genome shotgun (WGS) entry which is preliminary data.</text>
</comment>
<dbReference type="EC" id="2.7.7.7" evidence="3"/>
<evidence type="ECO:0000256" key="3">
    <source>
        <dbReference type="ARBA" id="ARBA00012417"/>
    </source>
</evidence>
<dbReference type="NCBIfam" id="NF004226">
    <property type="entry name" value="PRK05673.1"/>
    <property type="match status" value="1"/>
</dbReference>
<dbReference type="GO" id="GO:0003887">
    <property type="term" value="F:DNA-directed DNA polymerase activity"/>
    <property type="evidence" value="ECO:0007669"/>
    <property type="project" value="UniProtKB-KW"/>
</dbReference>
<dbReference type="RefSeq" id="WP_138252476.1">
    <property type="nucleotide sequence ID" value="NZ_VAVZ01000010.1"/>
</dbReference>
<dbReference type="GO" id="GO:0006260">
    <property type="term" value="P:DNA replication"/>
    <property type="evidence" value="ECO:0007669"/>
    <property type="project" value="UniProtKB-KW"/>
</dbReference>
<dbReference type="Gene3D" id="2.40.50.140">
    <property type="entry name" value="Nucleic acid-binding proteins"/>
    <property type="match status" value="1"/>
</dbReference>
<keyword evidence="8" id="KW-0239">DNA-directed DNA polymerase</keyword>
<dbReference type="AlphaFoldDB" id="A0A5R9BCK1"/>